<gene>
    <name evidence="2" type="ORF">B5K06_33805</name>
</gene>
<comment type="caution">
    <text evidence="2">The sequence shown here is derived from an EMBL/GenBank/DDBJ whole genome shotgun (WGS) entry which is preliminary data.</text>
</comment>
<evidence type="ECO:0000313" key="2">
    <source>
        <dbReference type="EMBL" id="RDJ01483.1"/>
    </source>
</evidence>
<feature type="region of interest" description="Disordered" evidence="1">
    <location>
        <begin position="27"/>
        <end position="55"/>
    </location>
</feature>
<dbReference type="Proteomes" id="UP000254939">
    <property type="component" value="Unassembled WGS sequence"/>
</dbReference>
<protein>
    <submittedName>
        <fullName evidence="2">Uncharacterized protein</fullName>
    </submittedName>
</protein>
<dbReference type="AlphaFoldDB" id="A0A370KE14"/>
<name>A0A370KE14_9HYPH</name>
<evidence type="ECO:0000313" key="3">
    <source>
        <dbReference type="Proteomes" id="UP000254939"/>
    </source>
</evidence>
<organism evidence="2 3">
    <name type="scientific">Rhizobium grahamii</name>
    <dbReference type="NCBI Taxonomy" id="1120045"/>
    <lineage>
        <taxon>Bacteria</taxon>
        <taxon>Pseudomonadati</taxon>
        <taxon>Pseudomonadota</taxon>
        <taxon>Alphaproteobacteria</taxon>
        <taxon>Hyphomicrobiales</taxon>
        <taxon>Rhizobiaceae</taxon>
        <taxon>Rhizobium/Agrobacterium group</taxon>
        <taxon>Rhizobium</taxon>
    </lineage>
</organism>
<dbReference type="EMBL" id="NAAC01000051">
    <property type="protein sequence ID" value="RDJ01483.1"/>
    <property type="molecule type" value="Genomic_DNA"/>
</dbReference>
<sequence>MPPSAALPEPSEEKTARCQLEIYPIGRRATQPARPIENNEEYRRNQRERPPEGGISGILVVQVAGKSAAAGAST</sequence>
<feature type="compositionally biased region" description="Basic and acidic residues" evidence="1">
    <location>
        <begin position="40"/>
        <end position="51"/>
    </location>
</feature>
<reference evidence="2 3" key="1">
    <citation type="submission" date="2017-03" db="EMBL/GenBank/DDBJ databases">
        <title>Genome analysis of Rhizobial strains effectives or ineffectives for nitrogen fixation isolated from bean seeds.</title>
        <authorList>
            <person name="Peralta H."/>
            <person name="Aguilar-Vera A."/>
            <person name="Mora Y."/>
            <person name="Vargas-Lagunas C."/>
            <person name="Girard L."/>
            <person name="Mora J."/>
        </authorList>
    </citation>
    <scope>NUCLEOTIDE SEQUENCE [LARGE SCALE GENOMIC DNA]</scope>
    <source>
        <strain evidence="2 3">CCGM3</strain>
    </source>
</reference>
<proteinExistence type="predicted"/>
<evidence type="ECO:0000256" key="1">
    <source>
        <dbReference type="SAM" id="MobiDB-lite"/>
    </source>
</evidence>
<accession>A0A370KE14</accession>